<gene>
    <name evidence="1" type="ORF">Amon02_000690000</name>
</gene>
<comment type="caution">
    <text evidence="1">The sequence shown here is derived from an EMBL/GenBank/DDBJ whole genome shotgun (WGS) entry which is preliminary data.</text>
</comment>
<dbReference type="EMBL" id="BSXS01005553">
    <property type="protein sequence ID" value="GME84522.1"/>
    <property type="molecule type" value="Genomic_DNA"/>
</dbReference>
<organism evidence="1 2">
    <name type="scientific">Ambrosiozyma monospora</name>
    <name type="common">Yeast</name>
    <name type="synonym">Endomycopsis monosporus</name>
    <dbReference type="NCBI Taxonomy" id="43982"/>
    <lineage>
        <taxon>Eukaryota</taxon>
        <taxon>Fungi</taxon>
        <taxon>Dikarya</taxon>
        <taxon>Ascomycota</taxon>
        <taxon>Saccharomycotina</taxon>
        <taxon>Pichiomycetes</taxon>
        <taxon>Pichiales</taxon>
        <taxon>Pichiaceae</taxon>
        <taxon>Ambrosiozyma</taxon>
    </lineage>
</organism>
<sequence>MMIPLLMLKQKQTQGERNDLGLPPTPSVPPHPTNGSPPHTIPTSAGAPAGYGSTSGAGSTTPPMPKLPPKPKSPTVKRASVTETKKRTTTPTVTSRASSVVSGTGVCGAGHRHSSVTKQDVEQMMRNDEIISLAQKKAKFAISALNYEDVETAIKELQEALKLLKGE</sequence>
<dbReference type="Proteomes" id="UP001165064">
    <property type="component" value="Unassembled WGS sequence"/>
</dbReference>
<evidence type="ECO:0000313" key="2">
    <source>
        <dbReference type="Proteomes" id="UP001165064"/>
    </source>
</evidence>
<accession>A0ACB5TA56</accession>
<name>A0ACB5TA56_AMBMO</name>
<protein>
    <submittedName>
        <fullName evidence="1">Unnamed protein product</fullName>
    </submittedName>
</protein>
<proteinExistence type="predicted"/>
<keyword evidence="2" id="KW-1185">Reference proteome</keyword>
<reference evidence="1" key="1">
    <citation type="submission" date="2023-04" db="EMBL/GenBank/DDBJ databases">
        <title>Ambrosiozyma monospora NBRC 10751.</title>
        <authorList>
            <person name="Ichikawa N."/>
            <person name="Sato H."/>
            <person name="Tonouchi N."/>
        </authorList>
    </citation>
    <scope>NUCLEOTIDE SEQUENCE</scope>
    <source>
        <strain evidence="1">NBRC 10751</strain>
    </source>
</reference>
<evidence type="ECO:0000313" key="1">
    <source>
        <dbReference type="EMBL" id="GME84522.1"/>
    </source>
</evidence>